<dbReference type="Gene3D" id="3.40.605.10">
    <property type="entry name" value="Aldehyde Dehydrogenase, Chain A, domain 1"/>
    <property type="match status" value="1"/>
</dbReference>
<dbReference type="InterPro" id="IPR016163">
    <property type="entry name" value="Ald_DH_C"/>
</dbReference>
<proteinExistence type="inferred from homology"/>
<sequence>MVPHITLNFPTETNINSVTIKTGLFINNQFVDATDQATLETLNPSSGKSLGNVSAATKVDIDRAVEAASKAFKEVWGLKTPGHERGRLLIKLAEAIEANADTLSAIESLDNGKAFTFSRGFDIPEAANCLRYYGGWADKNHGKVIEVNDSKMAYTSHEPIGVVGQIIPWNFPLLMFAWKIGPALATGNTIVIKPSELTPLSALFVASLIADIFPPGVINIVVGMGSIAGAALASHEHIHKIAFTGSTLVGKIIMKAASESNLKNVTLELGGKSPSIVFEDADLDQAVKWTGFGIFFNHGQCCCAGSRVYVHASIYDKFITAFEAHAKSLKVGSPFAKDTFQGPQVSQIQFDRIMGYIKSGKDEGAKCLLGGKQLGKEGYFIEPTVFTDVKPEMQIVREEIFGPVVVVLKFHNEEELVEMANDSIYGLAAGVFTKDVGRAIRIANRVQAGTVWVNCYNRLHSNVPFGGYKSSGIGRELGEYALANYTAVKAVHINLTETLT</sequence>
<dbReference type="InterPro" id="IPR016160">
    <property type="entry name" value="Ald_DH_CS_CYS"/>
</dbReference>
<gene>
    <name evidence="6" type="ORF">CROQUDRAFT_666206</name>
</gene>
<reference evidence="6" key="1">
    <citation type="submission" date="2013-11" db="EMBL/GenBank/DDBJ databases">
        <title>Genome sequence of the fusiform rust pathogen reveals effectors for host alternation and coevolution with pine.</title>
        <authorList>
            <consortium name="DOE Joint Genome Institute"/>
            <person name="Smith K."/>
            <person name="Pendleton A."/>
            <person name="Kubisiak T."/>
            <person name="Anderson C."/>
            <person name="Salamov A."/>
            <person name="Aerts A."/>
            <person name="Riley R."/>
            <person name="Clum A."/>
            <person name="Lindquist E."/>
            <person name="Ence D."/>
            <person name="Campbell M."/>
            <person name="Kronenberg Z."/>
            <person name="Feau N."/>
            <person name="Dhillon B."/>
            <person name="Hamelin R."/>
            <person name="Burleigh J."/>
            <person name="Smith J."/>
            <person name="Yandell M."/>
            <person name="Nelson C."/>
            <person name="Grigoriev I."/>
            <person name="Davis J."/>
        </authorList>
    </citation>
    <scope>NUCLEOTIDE SEQUENCE</scope>
    <source>
        <strain evidence="6">G11</strain>
    </source>
</reference>
<dbReference type="GO" id="GO:0019413">
    <property type="term" value="P:acetate biosynthetic process"/>
    <property type="evidence" value="ECO:0007669"/>
    <property type="project" value="UniProtKB-ARBA"/>
</dbReference>
<comment type="similarity">
    <text evidence="1 4">Belongs to the aldehyde dehydrogenase family.</text>
</comment>
<keyword evidence="7" id="KW-1185">Reference proteome</keyword>
<name>A0A9P6T5F8_9BASI</name>
<dbReference type="InterPro" id="IPR029510">
    <property type="entry name" value="Ald_DH_CS_GLU"/>
</dbReference>
<dbReference type="EMBL" id="MU167547">
    <property type="protein sequence ID" value="KAG0139641.1"/>
    <property type="molecule type" value="Genomic_DNA"/>
</dbReference>
<dbReference type="FunFam" id="3.40.309.10:FF:000001">
    <property type="entry name" value="Mitochondrial aldehyde dehydrogenase 2"/>
    <property type="match status" value="1"/>
</dbReference>
<comment type="caution">
    <text evidence="6">The sequence shown here is derived from an EMBL/GenBank/DDBJ whole genome shotgun (WGS) entry which is preliminary data.</text>
</comment>
<accession>A0A9P6T5F8</accession>
<keyword evidence="2 4" id="KW-0560">Oxidoreductase</keyword>
<organism evidence="6 7">
    <name type="scientific">Cronartium quercuum f. sp. fusiforme G11</name>
    <dbReference type="NCBI Taxonomy" id="708437"/>
    <lineage>
        <taxon>Eukaryota</taxon>
        <taxon>Fungi</taxon>
        <taxon>Dikarya</taxon>
        <taxon>Basidiomycota</taxon>
        <taxon>Pucciniomycotina</taxon>
        <taxon>Pucciniomycetes</taxon>
        <taxon>Pucciniales</taxon>
        <taxon>Coleosporiaceae</taxon>
        <taxon>Cronartium</taxon>
    </lineage>
</organism>
<protein>
    <recommendedName>
        <fullName evidence="5">Aldehyde dehydrogenase domain-containing protein</fullName>
    </recommendedName>
</protein>
<dbReference type="Proteomes" id="UP000886653">
    <property type="component" value="Unassembled WGS sequence"/>
</dbReference>
<evidence type="ECO:0000256" key="2">
    <source>
        <dbReference type="ARBA" id="ARBA00023002"/>
    </source>
</evidence>
<feature type="domain" description="Aldehyde dehydrogenase" evidence="5">
    <location>
        <begin position="31"/>
        <end position="491"/>
    </location>
</feature>
<dbReference type="FunFam" id="3.40.605.10:FF:000050">
    <property type="entry name" value="Aldehyde dehydrogenase, mitochondrial"/>
    <property type="match status" value="1"/>
</dbReference>
<evidence type="ECO:0000313" key="6">
    <source>
        <dbReference type="EMBL" id="KAG0139641.1"/>
    </source>
</evidence>
<dbReference type="CDD" id="cd07091">
    <property type="entry name" value="ALDH_F1-2_Ald2-like"/>
    <property type="match status" value="1"/>
</dbReference>
<dbReference type="FunFam" id="3.40.605.10:FF:000026">
    <property type="entry name" value="Aldehyde dehydrogenase, putative"/>
    <property type="match status" value="1"/>
</dbReference>
<dbReference type="AlphaFoldDB" id="A0A9P6T5F8"/>
<feature type="active site" evidence="3">
    <location>
        <position position="268"/>
    </location>
</feature>
<dbReference type="PROSITE" id="PS00070">
    <property type="entry name" value="ALDEHYDE_DEHYDR_CYS"/>
    <property type="match status" value="1"/>
</dbReference>
<dbReference type="InterPro" id="IPR016161">
    <property type="entry name" value="Ald_DH/histidinol_DH"/>
</dbReference>
<dbReference type="PROSITE" id="PS00687">
    <property type="entry name" value="ALDEHYDE_DEHYDR_GLU"/>
    <property type="match status" value="1"/>
</dbReference>
<evidence type="ECO:0000259" key="5">
    <source>
        <dbReference type="Pfam" id="PF00171"/>
    </source>
</evidence>
<dbReference type="Gene3D" id="3.40.309.10">
    <property type="entry name" value="Aldehyde Dehydrogenase, Chain A, domain 2"/>
    <property type="match status" value="1"/>
</dbReference>
<dbReference type="OrthoDB" id="310895at2759"/>
<dbReference type="Pfam" id="PF00171">
    <property type="entry name" value="Aldedh"/>
    <property type="match status" value="1"/>
</dbReference>
<dbReference type="InterPro" id="IPR015590">
    <property type="entry name" value="Aldehyde_DH_dom"/>
</dbReference>
<evidence type="ECO:0000256" key="1">
    <source>
        <dbReference type="ARBA" id="ARBA00009986"/>
    </source>
</evidence>
<evidence type="ECO:0000256" key="3">
    <source>
        <dbReference type="PROSITE-ProRule" id="PRU10007"/>
    </source>
</evidence>
<evidence type="ECO:0000313" key="7">
    <source>
        <dbReference type="Proteomes" id="UP000886653"/>
    </source>
</evidence>
<dbReference type="SUPFAM" id="SSF53720">
    <property type="entry name" value="ALDH-like"/>
    <property type="match status" value="1"/>
</dbReference>
<dbReference type="PANTHER" id="PTHR11699">
    <property type="entry name" value="ALDEHYDE DEHYDROGENASE-RELATED"/>
    <property type="match status" value="1"/>
</dbReference>
<dbReference type="InterPro" id="IPR016162">
    <property type="entry name" value="Ald_DH_N"/>
</dbReference>
<evidence type="ECO:0000256" key="4">
    <source>
        <dbReference type="RuleBase" id="RU003345"/>
    </source>
</evidence>
<dbReference type="GO" id="GO:0004030">
    <property type="term" value="F:aldehyde dehydrogenase [NAD(P)+] activity"/>
    <property type="evidence" value="ECO:0007669"/>
    <property type="project" value="UniProtKB-ARBA"/>
</dbReference>